<name>A0AAE0TCH0_9BIVA</name>
<dbReference type="AlphaFoldDB" id="A0AAE0TCH0"/>
<reference evidence="1" key="3">
    <citation type="submission" date="2023-05" db="EMBL/GenBank/DDBJ databases">
        <authorList>
            <person name="Smith C.H."/>
        </authorList>
    </citation>
    <scope>NUCLEOTIDE SEQUENCE</scope>
    <source>
        <strain evidence="1">CHS0354</strain>
        <tissue evidence="1">Mantle</tissue>
    </source>
</reference>
<gene>
    <name evidence="1" type="ORF">CHS0354_009969</name>
</gene>
<evidence type="ECO:0000313" key="1">
    <source>
        <dbReference type="EMBL" id="KAK3607238.1"/>
    </source>
</evidence>
<evidence type="ECO:0000313" key="2">
    <source>
        <dbReference type="Proteomes" id="UP001195483"/>
    </source>
</evidence>
<proteinExistence type="predicted"/>
<comment type="caution">
    <text evidence="1">The sequence shown here is derived from an EMBL/GenBank/DDBJ whole genome shotgun (WGS) entry which is preliminary data.</text>
</comment>
<sequence>MFACSLALNLGRELRYMYRLTQYWRTTSSINVWPRRYIEKSASCFNSSNLNLPVLQGLHDSAFWRDATKKLVSSPRFENSLKIQDDVNKVFQTFAENFPVNSLDPSEAADCLKFIKTYMLRILTGFQNQPPYTFIHHRNSSEILMHMYQNTYFQSLLNHVQGHISHFTAANNAELFACLVTLQISFDHSIMQELISLFHDEKYPMSLNDLALIVHRIRHLDLRKDLFFLRACMPRLQKSYETNNFIKNASCTLPSLARLLPLFGFIQSSKMRDWYIERLLSMAEDSNCMNLDSVKSIFTMFIDRSYKSLPLSCVVRLAVVCFKETEKRMHELKSHHIIAIVNAGRQCAEMKLGVTSHALDIVEKIHFSALNMLQKVSASTSLTEILMLLSGVRLEILHKEQKEQLGALVAERLEEAKINELIRVTSTTQLSEVINETYNSALDKAINRNMDKIMAVPAVFWRISNSYASLSTSLPLYRTILFRLHETQMMFEQKGFVYLAQMIMRTLPENKTFPKLIIDRIETMISQFSLFGIAILLRGLDCVHRNKLTHAMLSQHARSELYFFPTRKVSWFLNSGQYTRLIELASVFLTLNLSCINLGSYSLFFGHKSIEQRHCLWQYTFFTSASMLG</sequence>
<keyword evidence="2" id="KW-1185">Reference proteome</keyword>
<protein>
    <submittedName>
        <fullName evidence="1">Uncharacterized protein</fullName>
    </submittedName>
</protein>
<accession>A0AAE0TCH0</accession>
<dbReference type="EMBL" id="JAEAOA010000630">
    <property type="protein sequence ID" value="KAK3607238.1"/>
    <property type="molecule type" value="Genomic_DNA"/>
</dbReference>
<organism evidence="1 2">
    <name type="scientific">Potamilus streckersoni</name>
    <dbReference type="NCBI Taxonomy" id="2493646"/>
    <lineage>
        <taxon>Eukaryota</taxon>
        <taxon>Metazoa</taxon>
        <taxon>Spiralia</taxon>
        <taxon>Lophotrochozoa</taxon>
        <taxon>Mollusca</taxon>
        <taxon>Bivalvia</taxon>
        <taxon>Autobranchia</taxon>
        <taxon>Heteroconchia</taxon>
        <taxon>Palaeoheterodonta</taxon>
        <taxon>Unionida</taxon>
        <taxon>Unionoidea</taxon>
        <taxon>Unionidae</taxon>
        <taxon>Ambleminae</taxon>
        <taxon>Lampsilini</taxon>
        <taxon>Potamilus</taxon>
    </lineage>
</organism>
<reference evidence="1" key="2">
    <citation type="journal article" date="2021" name="Genome Biol. Evol.">
        <title>Developing a high-quality reference genome for a parasitic bivalve with doubly uniparental inheritance (Bivalvia: Unionida).</title>
        <authorList>
            <person name="Smith C.H."/>
        </authorList>
    </citation>
    <scope>NUCLEOTIDE SEQUENCE</scope>
    <source>
        <strain evidence="1">CHS0354</strain>
        <tissue evidence="1">Mantle</tissue>
    </source>
</reference>
<dbReference type="Proteomes" id="UP001195483">
    <property type="component" value="Unassembled WGS sequence"/>
</dbReference>
<reference evidence="1" key="1">
    <citation type="journal article" date="2021" name="Genome Biol. Evol.">
        <title>A High-Quality Reference Genome for a Parasitic Bivalve with Doubly Uniparental Inheritance (Bivalvia: Unionida).</title>
        <authorList>
            <person name="Smith C.H."/>
        </authorList>
    </citation>
    <scope>NUCLEOTIDE SEQUENCE</scope>
    <source>
        <strain evidence="1">CHS0354</strain>
    </source>
</reference>